<evidence type="ECO:0000259" key="1">
    <source>
        <dbReference type="Pfam" id="PF01636"/>
    </source>
</evidence>
<accession>A0ABR0DXP3</accession>
<dbReference type="CDD" id="cd05120">
    <property type="entry name" value="APH_ChoK_like"/>
    <property type="match status" value="1"/>
</dbReference>
<comment type="caution">
    <text evidence="2">The sequence shown here is derived from an EMBL/GenBank/DDBJ whole genome shotgun (WGS) entry which is preliminary data.</text>
</comment>
<dbReference type="EMBL" id="JAXOVC010000015">
    <property type="protein sequence ID" value="KAK4493935.1"/>
    <property type="molecule type" value="Genomic_DNA"/>
</dbReference>
<keyword evidence="3" id="KW-1185">Reference proteome</keyword>
<dbReference type="InterPro" id="IPR011009">
    <property type="entry name" value="Kinase-like_dom_sf"/>
</dbReference>
<name>A0ABR0DXP3_ZASCE</name>
<reference evidence="2 3" key="1">
    <citation type="journal article" date="2023" name="G3 (Bethesda)">
        <title>A chromosome-level genome assembly of Zasmidium syzygii isolated from banana leaves.</title>
        <authorList>
            <person name="van Westerhoven A.C."/>
            <person name="Mehrabi R."/>
            <person name="Talebi R."/>
            <person name="Steentjes M.B.F."/>
            <person name="Corcolon B."/>
            <person name="Chong P.A."/>
            <person name="Kema G.H.J."/>
            <person name="Seidl M.F."/>
        </authorList>
    </citation>
    <scope>NUCLEOTIDE SEQUENCE [LARGE SCALE GENOMIC DNA]</scope>
    <source>
        <strain evidence="2 3">P124</strain>
    </source>
</reference>
<dbReference type="Pfam" id="PF01636">
    <property type="entry name" value="APH"/>
    <property type="match status" value="1"/>
</dbReference>
<dbReference type="PANTHER" id="PTHR21310">
    <property type="entry name" value="AMINOGLYCOSIDE PHOSPHOTRANSFERASE-RELATED-RELATED"/>
    <property type="match status" value="1"/>
</dbReference>
<evidence type="ECO:0000313" key="3">
    <source>
        <dbReference type="Proteomes" id="UP001305779"/>
    </source>
</evidence>
<gene>
    <name evidence="2" type="ORF">PRZ48_015121</name>
</gene>
<dbReference type="SUPFAM" id="SSF56112">
    <property type="entry name" value="Protein kinase-like (PK-like)"/>
    <property type="match status" value="1"/>
</dbReference>
<protein>
    <recommendedName>
        <fullName evidence="1">Aminoglycoside phosphotransferase domain-containing protein</fullName>
    </recommendedName>
</protein>
<dbReference type="PANTHER" id="PTHR21310:SF15">
    <property type="entry name" value="AMINOGLYCOSIDE PHOSPHOTRANSFERASE DOMAIN-CONTAINING PROTEIN"/>
    <property type="match status" value="1"/>
</dbReference>
<dbReference type="InterPro" id="IPR002575">
    <property type="entry name" value="Aminoglycoside_PTrfase"/>
</dbReference>
<evidence type="ECO:0000313" key="2">
    <source>
        <dbReference type="EMBL" id="KAK4493935.1"/>
    </source>
</evidence>
<dbReference type="Proteomes" id="UP001305779">
    <property type="component" value="Unassembled WGS sequence"/>
</dbReference>
<proteinExistence type="predicted"/>
<dbReference type="Gene3D" id="3.90.1200.10">
    <property type="match status" value="1"/>
</dbReference>
<feature type="domain" description="Aminoglycoside phosphotransferase" evidence="1">
    <location>
        <begin position="149"/>
        <end position="366"/>
    </location>
</feature>
<organism evidence="2 3">
    <name type="scientific">Zasmidium cellare</name>
    <name type="common">Wine cellar mold</name>
    <name type="synonym">Racodium cellare</name>
    <dbReference type="NCBI Taxonomy" id="395010"/>
    <lineage>
        <taxon>Eukaryota</taxon>
        <taxon>Fungi</taxon>
        <taxon>Dikarya</taxon>
        <taxon>Ascomycota</taxon>
        <taxon>Pezizomycotina</taxon>
        <taxon>Dothideomycetes</taxon>
        <taxon>Dothideomycetidae</taxon>
        <taxon>Mycosphaerellales</taxon>
        <taxon>Mycosphaerellaceae</taxon>
        <taxon>Zasmidium</taxon>
    </lineage>
</organism>
<dbReference type="InterPro" id="IPR051678">
    <property type="entry name" value="AGP_Transferase"/>
</dbReference>
<sequence length="398" mass="44631">MDAVTDQISDAEMAKKMRKRLKTSFNEAFEAHDKAMNSQSDIAKYNSGILRKLEKAFAANPEIDLLSKLPASYTEALESFAKDTTQEHDPLDEAFPPAKWIKITDSGHSQPEVLSVPSHLQHLQGSGEVIVKASTLSKCELISKDGGSGRRLILKLNDHSIAKIVPTKTDAREYTTLTYLDQHCSEIPAPKAQGMLQLNGQDLIFMSYVAGETLEKAWPSLDDTQKAAVSTKLDHIFSRLRRQTPQPSQAWGGVGGEGCKDQRRKVRVSEREILNAEEFEDFFFSNPKFGSEVYIKFLRELYSISDVGENISNSCVLTHGDLRPANIIVQYTPNGDVDISGIIDWEYSGFYPAFWEAVKLTNCMGCHETSDWLLHLPPAISPLRYTTKWLLDLVWDVD</sequence>